<evidence type="ECO:0000256" key="4">
    <source>
        <dbReference type="ARBA" id="ARBA00019905"/>
    </source>
</evidence>
<gene>
    <name evidence="6" type="primary">Bm7971</name>
    <name evidence="6" type="ORF">BM_Bm7971</name>
</gene>
<dbReference type="InterPro" id="IPR001661">
    <property type="entry name" value="Glyco_hydro_37"/>
</dbReference>
<sequence length="233" mass="27247">MIAGGRYREFHYWDTYWIIKGLLASGMHDTAKHMLQNFKYLIEKYGYIPNGGRTYMLQRTQPPFFIPMVYEYHTVTADDEFLLSVMSTMEAVILQFTTVKFCHFCSPEAYRSDFFAADNVPEIRRRQIWNDINSAAESGWDFSSRWLSNSKTMDTIETSNNVPVDLNALMCWNMEILAHLHGEIGDTNRRAEINIERAKFVDTFEAVFFDDREGSWLDFNLNTGERVDDTYPS</sequence>
<evidence type="ECO:0000256" key="5">
    <source>
        <dbReference type="RuleBase" id="RU361180"/>
    </source>
</evidence>
<dbReference type="OMA" id="WISKRST"/>
<dbReference type="InterPro" id="IPR012341">
    <property type="entry name" value="6hp_glycosidase-like_sf"/>
</dbReference>
<dbReference type="GO" id="GO:0004555">
    <property type="term" value="F:alpha,alpha-trehalase activity"/>
    <property type="evidence" value="ECO:0007669"/>
    <property type="project" value="UniProtKB-EC"/>
</dbReference>
<dbReference type="AlphaFoldDB" id="A0A1I9GC80"/>
<evidence type="ECO:0000313" key="6">
    <source>
        <dbReference type="EMBL" id="CRZ21939.1"/>
    </source>
</evidence>
<dbReference type="EC" id="3.2.1.28" evidence="3 5"/>
<dbReference type="Gene3D" id="1.50.10.10">
    <property type="match status" value="1"/>
</dbReference>
<comment type="similarity">
    <text evidence="2 5">Belongs to the glycosyl hydrolase 37 family.</text>
</comment>
<dbReference type="InterPro" id="IPR008928">
    <property type="entry name" value="6-hairpin_glycosidase_sf"/>
</dbReference>
<reference evidence="6" key="1">
    <citation type="journal article" date="2007" name="Science">
        <title>Draft genome of the filarial nematode parasite Brugia malayi.</title>
        <authorList>
            <person name="Ghedin E."/>
            <person name="Wang S."/>
            <person name="Spiro D."/>
            <person name="Caler E."/>
            <person name="Zhao Q."/>
            <person name="Crabtree J."/>
            <person name="Allen J.E."/>
            <person name="Delcher A.L."/>
            <person name="Guiliano D.B."/>
            <person name="Miranda-Saavedra D."/>
            <person name="Angiuoli S.V."/>
            <person name="Creasy T."/>
            <person name="Amedeo P."/>
            <person name="Haas B."/>
            <person name="El-Sayed N.M."/>
            <person name="Wortman J.R."/>
            <person name="Feldblyum T."/>
            <person name="Tallon L."/>
            <person name="Schatz M."/>
            <person name="Shumway M."/>
            <person name="Koo H."/>
            <person name="Salzberg S.L."/>
            <person name="Schobel S."/>
            <person name="Pertea M."/>
            <person name="Pop M."/>
            <person name="White O."/>
            <person name="Barton G.J."/>
            <person name="Carlow C.K."/>
            <person name="Crawford M.J."/>
            <person name="Daub J."/>
            <person name="Dimmic M.W."/>
            <person name="Estes C.F."/>
            <person name="Foster J.M."/>
            <person name="Ganatra M."/>
            <person name="Gregory W.F."/>
            <person name="Johnson N.M."/>
            <person name="Jin J."/>
            <person name="Komuniecki R."/>
            <person name="Korf I."/>
            <person name="Kumar S."/>
            <person name="Laney S."/>
            <person name="Li B.W."/>
            <person name="Li W."/>
            <person name="Lindblom T.H."/>
            <person name="Lustigman S."/>
            <person name="Ma D."/>
            <person name="Maina C.V."/>
            <person name="Martin D.M."/>
            <person name="McCarter J.P."/>
            <person name="McReynolds L."/>
            <person name="Mitreva M."/>
            <person name="Nutman T.B."/>
            <person name="Parkinson J."/>
            <person name="Peregrin-Alvarez J.M."/>
            <person name="Poole C."/>
            <person name="Ren Q."/>
            <person name="Saunders L."/>
            <person name="Sluder A.E."/>
            <person name="Smith K."/>
            <person name="Stanke M."/>
            <person name="Unnasch T.R."/>
            <person name="Ware J."/>
            <person name="Wei A.D."/>
            <person name="Weil G."/>
            <person name="Williams D.J."/>
            <person name="Zhang Y."/>
            <person name="Williams S.A."/>
            <person name="Fraser-Liggett C."/>
            <person name="Slatko B."/>
            <person name="Blaxter M.L."/>
            <person name="Scott A.L."/>
        </authorList>
    </citation>
    <scope>NUCLEOTIDE SEQUENCE</scope>
    <source>
        <strain evidence="6">FR3</strain>
    </source>
</reference>
<dbReference type="Pfam" id="PF01204">
    <property type="entry name" value="Trehalase"/>
    <property type="match status" value="1"/>
</dbReference>
<name>A0A1I9GC80_BRUMA</name>
<keyword evidence="5" id="KW-0378">Hydrolase</keyword>
<evidence type="ECO:0000256" key="2">
    <source>
        <dbReference type="ARBA" id="ARBA00005615"/>
    </source>
</evidence>
<organism evidence="6">
    <name type="scientific">Brugia malayi</name>
    <name type="common">Filarial nematode worm</name>
    <dbReference type="NCBI Taxonomy" id="6279"/>
    <lineage>
        <taxon>Eukaryota</taxon>
        <taxon>Metazoa</taxon>
        <taxon>Ecdysozoa</taxon>
        <taxon>Nematoda</taxon>
        <taxon>Chromadorea</taxon>
        <taxon>Rhabditida</taxon>
        <taxon>Spirurina</taxon>
        <taxon>Spiruromorpha</taxon>
        <taxon>Filarioidea</taxon>
        <taxon>Onchocercidae</taxon>
        <taxon>Brugia</taxon>
    </lineage>
</organism>
<reference evidence="6" key="2">
    <citation type="submission" date="2012-12" db="EMBL/GenBank/DDBJ databases">
        <authorList>
            <consortium name="WormBase Consortium"/>
            <person name="Ghedin E."/>
            <person name="Paulini M."/>
        </authorList>
    </citation>
    <scope>NUCLEOTIDE SEQUENCE</scope>
    <source>
        <strain evidence="6">FR3</strain>
    </source>
</reference>
<proteinExistence type="inferred from homology"/>
<keyword evidence="5" id="KW-0326">Glycosidase</keyword>
<evidence type="ECO:0000256" key="3">
    <source>
        <dbReference type="ARBA" id="ARBA00012757"/>
    </source>
</evidence>
<dbReference type="PANTHER" id="PTHR23403">
    <property type="entry name" value="TREHALASE"/>
    <property type="match status" value="1"/>
</dbReference>
<dbReference type="PRINTS" id="PR00744">
    <property type="entry name" value="GLHYDRLASE37"/>
</dbReference>
<evidence type="ECO:0000256" key="1">
    <source>
        <dbReference type="ARBA" id="ARBA00001576"/>
    </source>
</evidence>
<comment type="catalytic activity">
    <reaction evidence="1 5">
        <text>alpha,alpha-trehalose + H2O = alpha-D-glucose + beta-D-glucose</text>
        <dbReference type="Rhea" id="RHEA:32675"/>
        <dbReference type="ChEBI" id="CHEBI:15377"/>
        <dbReference type="ChEBI" id="CHEBI:15903"/>
        <dbReference type="ChEBI" id="CHEBI:16551"/>
        <dbReference type="ChEBI" id="CHEBI:17925"/>
        <dbReference type="EC" id="3.2.1.28"/>
    </reaction>
</comment>
<accession>A0A1I9GC80</accession>
<dbReference type="GO" id="GO:0005993">
    <property type="term" value="P:trehalose catabolic process"/>
    <property type="evidence" value="ECO:0007669"/>
    <property type="project" value="TreeGrafter"/>
</dbReference>
<dbReference type="SUPFAM" id="SSF48208">
    <property type="entry name" value="Six-hairpin glycosidases"/>
    <property type="match status" value="1"/>
</dbReference>
<dbReference type="PANTHER" id="PTHR23403:SF1">
    <property type="entry name" value="TREHALASE"/>
    <property type="match status" value="1"/>
</dbReference>
<dbReference type="EMBL" id="LN855194">
    <property type="protein sequence ID" value="CRZ21939.1"/>
    <property type="molecule type" value="Genomic_DNA"/>
</dbReference>
<protein>
    <recommendedName>
        <fullName evidence="4 5">Trehalase</fullName>
        <ecNumber evidence="3 5">3.2.1.28</ecNumber>
    </recommendedName>
    <alternativeName>
        <fullName evidence="5">Alpha-trehalose glucohydrolase</fullName>
    </alternativeName>
</protein>